<dbReference type="Proteomes" id="UP000033423">
    <property type="component" value="Unassembled WGS sequence"/>
</dbReference>
<dbReference type="InterPro" id="IPR003594">
    <property type="entry name" value="HATPase_dom"/>
</dbReference>
<dbReference type="SUPFAM" id="SSF55874">
    <property type="entry name" value="ATPase domain of HSP90 chaperone/DNA topoisomerase II/histidine kinase"/>
    <property type="match status" value="1"/>
</dbReference>
<dbReference type="InterPro" id="IPR036890">
    <property type="entry name" value="HATPase_C_sf"/>
</dbReference>
<dbReference type="GO" id="GO:0016301">
    <property type="term" value="F:kinase activity"/>
    <property type="evidence" value="ECO:0007669"/>
    <property type="project" value="UniProtKB-KW"/>
</dbReference>
<dbReference type="PANTHER" id="PTHR43065:SF23">
    <property type="entry name" value="SENSOR HISTIDINE KINASE PDTAS"/>
    <property type="match status" value="1"/>
</dbReference>
<proteinExistence type="predicted"/>
<evidence type="ECO:0000313" key="3">
    <source>
        <dbReference type="Proteomes" id="UP000033423"/>
    </source>
</evidence>
<feature type="domain" description="Histidine kinase/HSP90-like ATPase" evidence="1">
    <location>
        <begin position="140"/>
        <end position="239"/>
    </location>
</feature>
<dbReference type="Gene3D" id="3.30.450.20">
    <property type="entry name" value="PAS domain"/>
    <property type="match status" value="1"/>
</dbReference>
<evidence type="ECO:0000259" key="1">
    <source>
        <dbReference type="SMART" id="SM00387"/>
    </source>
</evidence>
<dbReference type="EMBL" id="LACI01001431">
    <property type="protein sequence ID" value="KJU84483.1"/>
    <property type="molecule type" value="Genomic_DNA"/>
</dbReference>
<dbReference type="Gene3D" id="3.30.565.10">
    <property type="entry name" value="Histidine kinase-like ATPase, C-terminal domain"/>
    <property type="match status" value="1"/>
</dbReference>
<gene>
    <name evidence="2" type="ORF">MBAV_003322</name>
</gene>
<dbReference type="Pfam" id="PF07568">
    <property type="entry name" value="HisKA_2"/>
    <property type="match status" value="1"/>
</dbReference>
<keyword evidence="2" id="KW-0418">Kinase</keyword>
<reference evidence="2 3" key="1">
    <citation type="submission" date="2015-02" db="EMBL/GenBank/DDBJ databases">
        <title>Single-cell genomics of uncultivated deep-branching MTB reveals a conserved set of magnetosome genes.</title>
        <authorList>
            <person name="Kolinko S."/>
            <person name="Richter M."/>
            <person name="Glockner F.O."/>
            <person name="Brachmann A."/>
            <person name="Schuler D."/>
        </authorList>
    </citation>
    <scope>NUCLEOTIDE SEQUENCE [LARGE SCALE GENOMIC DNA]</scope>
    <source>
        <strain evidence="2">TM-1</strain>
    </source>
</reference>
<dbReference type="InterPro" id="IPR011495">
    <property type="entry name" value="Sig_transdc_His_kin_sub2_dim/P"/>
</dbReference>
<sequence length="240" mass="27044">MRVAQRTAELARANEALLIEIAEREEMETQIRRSLDEKGVLLKEVHHRVKNNMQIICSLLILQSDYIKDNNYKDMFRDSLNRIRSMALLHEKLCQSSDLANINIKAYILGLANAIFGAYKVNRSVINLNLDVDEIPFNIDTAMSCGLILTELISNSLRHAFPENIKGEISISLHQNINGDFNLTVKDNGIGMPSGFDFRNPNSLGLHLAVSMVENKLNGQIDLQGNDGTEFCIIFKEILT</sequence>
<keyword evidence="3" id="KW-1185">Reference proteome</keyword>
<comment type="caution">
    <text evidence="2">The sequence shown here is derived from an EMBL/GenBank/DDBJ whole genome shotgun (WGS) entry which is preliminary data.</text>
</comment>
<dbReference type="SMART" id="SM00387">
    <property type="entry name" value="HATPase_c"/>
    <property type="match status" value="1"/>
</dbReference>
<dbReference type="AlphaFoldDB" id="A0A0F3GUY9"/>
<dbReference type="PANTHER" id="PTHR43065">
    <property type="entry name" value="SENSOR HISTIDINE KINASE"/>
    <property type="match status" value="1"/>
</dbReference>
<dbReference type="Pfam" id="PF02518">
    <property type="entry name" value="HATPase_c"/>
    <property type="match status" value="1"/>
</dbReference>
<keyword evidence="2" id="KW-0808">Transferase</keyword>
<evidence type="ECO:0000313" key="2">
    <source>
        <dbReference type="EMBL" id="KJU84483.1"/>
    </source>
</evidence>
<protein>
    <submittedName>
        <fullName evidence="2">Signal transduction histidine kinase</fullName>
    </submittedName>
</protein>
<name>A0A0F3GUY9_9BACT</name>
<accession>A0A0F3GUY9</accession>
<organism evidence="2 3">
    <name type="scientific">Candidatus Magnetobacterium bavaricum</name>
    <dbReference type="NCBI Taxonomy" id="29290"/>
    <lineage>
        <taxon>Bacteria</taxon>
        <taxon>Pseudomonadati</taxon>
        <taxon>Nitrospirota</taxon>
        <taxon>Thermodesulfovibrionia</taxon>
        <taxon>Thermodesulfovibrionales</taxon>
        <taxon>Candidatus Magnetobacteriaceae</taxon>
        <taxon>Candidatus Magnetobacterium</taxon>
    </lineage>
</organism>